<dbReference type="PANTHER" id="PTHR43747:SF1">
    <property type="entry name" value="SLR1998 PROTEIN"/>
    <property type="match status" value="1"/>
</dbReference>
<dbReference type="Pfam" id="PF01494">
    <property type="entry name" value="FAD_binding_3"/>
    <property type="match status" value="1"/>
</dbReference>
<proteinExistence type="predicted"/>
<comment type="caution">
    <text evidence="2">The sequence shown here is derived from an EMBL/GenBank/DDBJ whole genome shotgun (WGS) entry which is preliminary data.</text>
</comment>
<dbReference type="InterPro" id="IPR036188">
    <property type="entry name" value="FAD/NAD-bd_sf"/>
</dbReference>
<gene>
    <name evidence="2" type="ORF">HLH17_11955</name>
</gene>
<dbReference type="GO" id="GO:0071949">
    <property type="term" value="F:FAD binding"/>
    <property type="evidence" value="ECO:0007669"/>
    <property type="project" value="InterPro"/>
</dbReference>
<dbReference type="RefSeq" id="WP_171540772.1">
    <property type="nucleotide sequence ID" value="NZ_JABERL010000033.1"/>
</dbReference>
<dbReference type="InterPro" id="IPR002938">
    <property type="entry name" value="FAD-bd"/>
</dbReference>
<organism evidence="2 3">
    <name type="scientific">Acinetobacter terrae</name>
    <dbReference type="NCBI Taxonomy" id="2731247"/>
    <lineage>
        <taxon>Bacteria</taxon>
        <taxon>Pseudomonadati</taxon>
        <taxon>Pseudomonadota</taxon>
        <taxon>Gammaproteobacteria</taxon>
        <taxon>Moraxellales</taxon>
        <taxon>Moraxellaceae</taxon>
        <taxon>Acinetobacter</taxon>
        <taxon>Acinetobacter Taxon 24</taxon>
    </lineage>
</organism>
<evidence type="ECO:0000259" key="1">
    <source>
        <dbReference type="Pfam" id="PF01494"/>
    </source>
</evidence>
<dbReference type="PANTHER" id="PTHR43747">
    <property type="entry name" value="FAD-BINDING PROTEIN"/>
    <property type="match status" value="1"/>
</dbReference>
<sequence>MSSMQHTDVLIIGAGPSGSSAAALLRQKGYQVTIIEKQYFPRFSIGESLLPQSMVFLEEAGLLDTVREHVGEFAFQFKNGAAFLRGKQRSFYDFTQKFTDGPGTTWQVRRANFDHLLAQQAEKQGAKIRFGHEVIDVDVTPEQPILTVKDEQQNVYQIQAKFLLDASGFGRILPKFLDLESPSNFPVRRAVFTHIEDGILDNPDFDREKILITVHAKDHRAWYWLIPFADGRSSFGVVAEQDFFEQYGFDGSADYDVEALLKRILADDESLSQVLRNAKFDTPVRTLVGYSANVKHLADHNYALLGNAGEFLDPVFSSGVTIALKSSSLAIPLVDQVLQGQTVNWMEQYEKPLREGIQVFRAYVESWYSGEFQDVVFSTQQDEKIRCMVSSLLAGYAWDSSNPIHKNAKKRLSTLAEYCRDPQQTETLSNGA</sequence>
<evidence type="ECO:0000313" key="2">
    <source>
        <dbReference type="EMBL" id="NNH78372.1"/>
    </source>
</evidence>
<dbReference type="Proteomes" id="UP000569202">
    <property type="component" value="Unassembled WGS sequence"/>
</dbReference>
<dbReference type="SUPFAM" id="SSF51905">
    <property type="entry name" value="FAD/NAD(P)-binding domain"/>
    <property type="match status" value="1"/>
</dbReference>
<dbReference type="AlphaFoldDB" id="A0A7Y2RGP6"/>
<dbReference type="InterPro" id="IPR050816">
    <property type="entry name" value="Flavin-dep_Halogenase_NPB"/>
</dbReference>
<feature type="domain" description="FAD-binding" evidence="1">
    <location>
        <begin position="7"/>
        <end position="288"/>
    </location>
</feature>
<dbReference type="Gene3D" id="3.50.50.60">
    <property type="entry name" value="FAD/NAD(P)-binding domain"/>
    <property type="match status" value="1"/>
</dbReference>
<evidence type="ECO:0000313" key="3">
    <source>
        <dbReference type="Proteomes" id="UP000569202"/>
    </source>
</evidence>
<protein>
    <submittedName>
        <fullName evidence="2">NAD(P)-binding protein</fullName>
    </submittedName>
</protein>
<reference evidence="2 3" key="1">
    <citation type="submission" date="2020-04" db="EMBL/GenBank/DDBJ databases">
        <title>Acinetobacter Taxon 24.</title>
        <authorList>
            <person name="Nemec A."/>
            <person name="Radolfova-Krizova L."/>
            <person name="Higgins P.G."/>
            <person name="Spanelova P."/>
        </authorList>
    </citation>
    <scope>NUCLEOTIDE SEQUENCE [LARGE SCALE GENOMIC DNA]</scope>
    <source>
        <strain evidence="2 3">ANC 5380</strain>
    </source>
</reference>
<accession>A0A7Y2RGP6</accession>
<name>A0A7Y2RGP6_9GAMM</name>
<dbReference type="EMBL" id="JABERL010000033">
    <property type="protein sequence ID" value="NNH78372.1"/>
    <property type="molecule type" value="Genomic_DNA"/>
</dbReference>